<name>A0ABT9J7Y4_9RHOB</name>
<organism evidence="2 3">
    <name type="scientific">Paracoccus spongiarum</name>
    <dbReference type="NCBI Taxonomy" id="3064387"/>
    <lineage>
        <taxon>Bacteria</taxon>
        <taxon>Pseudomonadati</taxon>
        <taxon>Pseudomonadota</taxon>
        <taxon>Alphaproteobacteria</taxon>
        <taxon>Rhodobacterales</taxon>
        <taxon>Paracoccaceae</taxon>
        <taxon>Paracoccus</taxon>
    </lineage>
</organism>
<sequence>MTRLVALKPQAGRAAARDSARPRRRSADAQRLVRAQGCLPGQLAGNALGSAFEFRSAADMARSPPPGAGPG</sequence>
<comment type="caution">
    <text evidence="2">The sequence shown here is derived from an EMBL/GenBank/DDBJ whole genome shotgun (WGS) entry which is preliminary data.</text>
</comment>
<keyword evidence="3" id="KW-1185">Reference proteome</keyword>
<accession>A0ABT9J7Y4</accession>
<feature type="region of interest" description="Disordered" evidence="1">
    <location>
        <begin position="1"/>
        <end position="29"/>
    </location>
</feature>
<dbReference type="EMBL" id="JAVAMQ010000002">
    <property type="protein sequence ID" value="MDP5305922.1"/>
    <property type="molecule type" value="Genomic_DNA"/>
</dbReference>
<dbReference type="Proteomes" id="UP001224997">
    <property type="component" value="Unassembled WGS sequence"/>
</dbReference>
<protein>
    <submittedName>
        <fullName evidence="2">Uncharacterized protein</fullName>
    </submittedName>
</protein>
<evidence type="ECO:0000313" key="2">
    <source>
        <dbReference type="EMBL" id="MDP5305922.1"/>
    </source>
</evidence>
<feature type="compositionally biased region" description="Basic and acidic residues" evidence="1">
    <location>
        <begin position="15"/>
        <end position="28"/>
    </location>
</feature>
<dbReference type="RefSeq" id="WP_305961801.1">
    <property type="nucleotide sequence ID" value="NZ_JAVAMQ010000002.1"/>
</dbReference>
<evidence type="ECO:0000256" key="1">
    <source>
        <dbReference type="SAM" id="MobiDB-lite"/>
    </source>
</evidence>
<proteinExistence type="predicted"/>
<gene>
    <name evidence="2" type="ORF">Q5Y72_02290</name>
</gene>
<reference evidence="2 3" key="1">
    <citation type="submission" date="2023-08" db="EMBL/GenBank/DDBJ databases">
        <authorList>
            <person name="Park J.-S."/>
        </authorList>
    </citation>
    <scope>NUCLEOTIDE SEQUENCE [LARGE SCALE GENOMIC DNA]</scope>
    <source>
        <strain evidence="2 3">2205BS29-5</strain>
    </source>
</reference>
<evidence type="ECO:0000313" key="3">
    <source>
        <dbReference type="Proteomes" id="UP001224997"/>
    </source>
</evidence>